<dbReference type="SUPFAM" id="SSF52743">
    <property type="entry name" value="Subtilisin-like"/>
    <property type="match status" value="1"/>
</dbReference>
<dbReference type="AlphaFoldDB" id="A0A2K8YS07"/>
<evidence type="ECO:0000313" key="7">
    <source>
        <dbReference type="EMBL" id="AUD00379.1"/>
    </source>
</evidence>
<dbReference type="CDD" id="cd00306">
    <property type="entry name" value="Peptidases_S8_S53"/>
    <property type="match status" value="1"/>
</dbReference>
<dbReference type="PROSITE" id="PS51892">
    <property type="entry name" value="SUBTILASE"/>
    <property type="match status" value="1"/>
</dbReference>
<dbReference type="InterPro" id="IPR000209">
    <property type="entry name" value="Peptidase_S8/S53_dom"/>
</dbReference>
<dbReference type="Proteomes" id="UP000232883">
    <property type="component" value="Chromosome"/>
</dbReference>
<feature type="active site" description="Charge relay system" evidence="5">
    <location>
        <position position="435"/>
    </location>
</feature>
<keyword evidence="4 5" id="KW-0720">Serine protease</keyword>
<reference evidence="7 8" key="1">
    <citation type="submission" date="2017-11" db="EMBL/GenBank/DDBJ databases">
        <title>Taxonomic description and genome sequences of Spirosoma HA7 sp. nov., isolated from pollen microhabitat of Corylus avellana.</title>
        <authorList>
            <person name="Ambika Manirajan B."/>
            <person name="Suarez C."/>
            <person name="Ratering S."/>
            <person name="Geissler-Plaum R."/>
            <person name="Cardinale M."/>
            <person name="Sylvia S."/>
        </authorList>
    </citation>
    <scope>NUCLEOTIDE SEQUENCE [LARGE SCALE GENOMIC DNA]</scope>
    <source>
        <strain evidence="7 8">HA7</strain>
    </source>
</reference>
<keyword evidence="3 5" id="KW-0378">Hydrolase</keyword>
<feature type="active site" description="Charge relay system" evidence="5">
    <location>
        <position position="245"/>
    </location>
</feature>
<comment type="similarity">
    <text evidence="1 5">Belongs to the peptidase S8 family.</text>
</comment>
<feature type="domain" description="Peptidase S8/S53" evidence="6">
    <location>
        <begin position="195"/>
        <end position="468"/>
    </location>
</feature>
<sequence>MNVSDPTPQSTSYFDVPFVPENLADVCCVDAQVTENLFRKKFIVQDGLIKIPEEYIVMSDVHQSLDFLIVNENYVLEKEGHSFTVTVARRNNCGPDARTFVLLRALAGKDLRGMANFVELDVRTSIGSNIVGQIHPGPTGGRGSSEGYSNAYGLNRPVLSTDLLRDFKQLNPLEVQKERGSSTTVLATYKSICPIKVAVLDTGLLVQSSEEGEKYSRGETCSDYSTGWNFVDDTPNVEDGHPELHGTRISAIIMNSCKDVELLPVKTANDTGVCELYDILCGLEYARVNKARIINASFSFRINPGKSISLLKTIMNALKKDDIWVVAAAGNAGQYIKNASGNTPPLGQNAPLNLPACYSRDKTKNRVITVTTISCTRRKSDADGKVRITNMKIGECYSNQFVDVGVVANGHPSPPFVIDDHTFSAPKFQPRPGTSYATAYITGLVASILHKGYADGKKQVMRKLNVKHRRKLQNGVRHGNYIKV</sequence>
<keyword evidence="8" id="KW-1185">Reference proteome</keyword>
<dbReference type="KEGG" id="spir:CWM47_00220"/>
<dbReference type="InterPro" id="IPR050131">
    <property type="entry name" value="Peptidase_S8_subtilisin-like"/>
</dbReference>
<dbReference type="Pfam" id="PF00082">
    <property type="entry name" value="Peptidase_S8"/>
    <property type="match status" value="1"/>
</dbReference>
<dbReference type="EMBL" id="CP025096">
    <property type="protein sequence ID" value="AUD00379.1"/>
    <property type="molecule type" value="Genomic_DNA"/>
</dbReference>
<dbReference type="GO" id="GO:0006508">
    <property type="term" value="P:proteolysis"/>
    <property type="evidence" value="ECO:0007669"/>
    <property type="project" value="UniProtKB-KW"/>
</dbReference>
<dbReference type="PANTHER" id="PTHR43806">
    <property type="entry name" value="PEPTIDASE S8"/>
    <property type="match status" value="1"/>
</dbReference>
<dbReference type="RefSeq" id="WP_100985805.1">
    <property type="nucleotide sequence ID" value="NZ_CP025096.1"/>
</dbReference>
<gene>
    <name evidence="7" type="ORF">CWM47_00220</name>
</gene>
<dbReference type="Gene3D" id="3.40.50.200">
    <property type="entry name" value="Peptidase S8/S53 domain"/>
    <property type="match status" value="1"/>
</dbReference>
<dbReference type="GO" id="GO:0004252">
    <property type="term" value="F:serine-type endopeptidase activity"/>
    <property type="evidence" value="ECO:0007669"/>
    <property type="project" value="UniProtKB-UniRule"/>
</dbReference>
<feature type="active site" description="Charge relay system" evidence="5">
    <location>
        <position position="201"/>
    </location>
</feature>
<evidence type="ECO:0000259" key="6">
    <source>
        <dbReference type="Pfam" id="PF00082"/>
    </source>
</evidence>
<evidence type="ECO:0000256" key="4">
    <source>
        <dbReference type="ARBA" id="ARBA00022825"/>
    </source>
</evidence>
<evidence type="ECO:0000256" key="2">
    <source>
        <dbReference type="ARBA" id="ARBA00022670"/>
    </source>
</evidence>
<dbReference type="OrthoDB" id="957637at2"/>
<organism evidence="7 8">
    <name type="scientific">Spirosoma pollinicola</name>
    <dbReference type="NCBI Taxonomy" id="2057025"/>
    <lineage>
        <taxon>Bacteria</taxon>
        <taxon>Pseudomonadati</taxon>
        <taxon>Bacteroidota</taxon>
        <taxon>Cytophagia</taxon>
        <taxon>Cytophagales</taxon>
        <taxon>Cytophagaceae</taxon>
        <taxon>Spirosoma</taxon>
    </lineage>
</organism>
<evidence type="ECO:0000256" key="3">
    <source>
        <dbReference type="ARBA" id="ARBA00022801"/>
    </source>
</evidence>
<dbReference type="PANTHER" id="PTHR43806:SF11">
    <property type="entry name" value="CEREVISIN-RELATED"/>
    <property type="match status" value="1"/>
</dbReference>
<proteinExistence type="inferred from homology"/>
<protein>
    <recommendedName>
        <fullName evidence="6">Peptidase S8/S53 domain-containing protein</fullName>
    </recommendedName>
</protein>
<name>A0A2K8YS07_9BACT</name>
<keyword evidence="2 5" id="KW-0645">Protease</keyword>
<dbReference type="InterPro" id="IPR036852">
    <property type="entry name" value="Peptidase_S8/S53_dom_sf"/>
</dbReference>
<evidence type="ECO:0000256" key="1">
    <source>
        <dbReference type="ARBA" id="ARBA00011073"/>
    </source>
</evidence>
<evidence type="ECO:0000313" key="8">
    <source>
        <dbReference type="Proteomes" id="UP000232883"/>
    </source>
</evidence>
<accession>A0A2K8YS07</accession>
<evidence type="ECO:0000256" key="5">
    <source>
        <dbReference type="PROSITE-ProRule" id="PRU01240"/>
    </source>
</evidence>